<dbReference type="PROSITE" id="PS50011">
    <property type="entry name" value="PROTEIN_KINASE_DOM"/>
    <property type="match status" value="1"/>
</dbReference>
<dbReference type="GO" id="GO:0004674">
    <property type="term" value="F:protein serine/threonine kinase activity"/>
    <property type="evidence" value="ECO:0007669"/>
    <property type="project" value="UniProtKB-KW"/>
</dbReference>
<evidence type="ECO:0000313" key="15">
    <source>
        <dbReference type="Proteomes" id="UP000319801"/>
    </source>
</evidence>
<feature type="active site" description="Proton acceptor" evidence="11">
    <location>
        <position position="135"/>
    </location>
</feature>
<feature type="domain" description="Protein kinase" evidence="13">
    <location>
        <begin position="21"/>
        <end position="257"/>
    </location>
</feature>
<dbReference type="PIRSF" id="PIRSF037993">
    <property type="entry name" value="STPK_Pim-1"/>
    <property type="match status" value="1"/>
</dbReference>
<dbReference type="Gene3D" id="1.10.510.10">
    <property type="entry name" value="Transferase(Phosphotransferase) domain 1"/>
    <property type="match status" value="1"/>
</dbReference>
<dbReference type="InterPro" id="IPR000719">
    <property type="entry name" value="Prot_kinase_dom"/>
</dbReference>
<dbReference type="SMART" id="SM00220">
    <property type="entry name" value="S_TKc"/>
    <property type="match status" value="1"/>
</dbReference>
<comment type="similarity">
    <text evidence="1">Belongs to the protein kinase superfamily. CAMK Ser/Thr protein kinase family. PIM subfamily.</text>
</comment>
<dbReference type="Pfam" id="PF00069">
    <property type="entry name" value="Pkinase"/>
    <property type="match status" value="1"/>
</dbReference>
<protein>
    <recommendedName>
        <fullName evidence="2">non-specific serine/threonine protein kinase</fullName>
        <ecNumber evidence="2">2.7.11.1</ecNumber>
    </recommendedName>
</protein>
<evidence type="ECO:0000313" key="14">
    <source>
        <dbReference type="EMBL" id="TSK17925.1"/>
    </source>
</evidence>
<dbReference type="InterPro" id="IPR017348">
    <property type="entry name" value="PIM1/2/3"/>
</dbReference>
<dbReference type="PANTHER" id="PTHR22984">
    <property type="entry name" value="SERINE/THREONINE-PROTEIN KINASE PIM"/>
    <property type="match status" value="1"/>
</dbReference>
<comment type="catalytic activity">
    <reaction evidence="10">
        <text>L-seryl-[protein] + ATP = O-phospho-L-seryl-[protein] + ADP + H(+)</text>
        <dbReference type="Rhea" id="RHEA:17989"/>
        <dbReference type="Rhea" id="RHEA-COMP:9863"/>
        <dbReference type="Rhea" id="RHEA-COMP:11604"/>
        <dbReference type="ChEBI" id="CHEBI:15378"/>
        <dbReference type="ChEBI" id="CHEBI:29999"/>
        <dbReference type="ChEBI" id="CHEBI:30616"/>
        <dbReference type="ChEBI" id="CHEBI:83421"/>
        <dbReference type="ChEBI" id="CHEBI:456216"/>
        <dbReference type="EC" id="2.7.11.1"/>
    </reaction>
</comment>
<reference evidence="14 15" key="1">
    <citation type="journal article" date="2019" name="Genome Biol. Evol.">
        <title>Whole-Genome Sequencing of the Giant Devil Catfish, Bagarius yarrelli.</title>
        <authorList>
            <person name="Jiang W."/>
            <person name="Lv Y."/>
            <person name="Cheng L."/>
            <person name="Yang K."/>
            <person name="Chao B."/>
            <person name="Wang X."/>
            <person name="Li Y."/>
            <person name="Pan X."/>
            <person name="You X."/>
            <person name="Zhang Y."/>
            <person name="Yang J."/>
            <person name="Li J."/>
            <person name="Zhang X."/>
            <person name="Liu S."/>
            <person name="Sun C."/>
            <person name="Yang J."/>
            <person name="Shi Q."/>
        </authorList>
    </citation>
    <scope>NUCLEOTIDE SEQUENCE [LARGE SCALE GENOMIC DNA]</scope>
    <source>
        <strain evidence="14">JWS20170419001</strain>
        <tissue evidence="14">Muscle</tissue>
    </source>
</reference>
<evidence type="ECO:0000256" key="1">
    <source>
        <dbReference type="ARBA" id="ARBA00005505"/>
    </source>
</evidence>
<name>A0A556TKQ8_BAGYA</name>
<dbReference type="GO" id="GO:0005524">
    <property type="term" value="F:ATP binding"/>
    <property type="evidence" value="ECO:0007669"/>
    <property type="project" value="UniProtKB-KW"/>
</dbReference>
<feature type="binding site" evidence="12">
    <location>
        <position position="90"/>
    </location>
    <ligand>
        <name>ATP</name>
        <dbReference type="ChEBI" id="CHEBI:30616"/>
    </ligand>
</feature>
<proteinExistence type="inferred from homology"/>
<gene>
    <name evidence="14" type="ORF">Baya_1305</name>
</gene>
<dbReference type="PROSITE" id="PS00108">
    <property type="entry name" value="PROTEIN_KINASE_ST"/>
    <property type="match status" value="1"/>
</dbReference>
<dbReference type="InterPro" id="IPR051138">
    <property type="entry name" value="PIM_Ser/Thr_kinase"/>
</dbReference>
<dbReference type="SUPFAM" id="SSF56112">
    <property type="entry name" value="Protein kinase-like (PK-like)"/>
    <property type="match status" value="1"/>
</dbReference>
<evidence type="ECO:0000256" key="7">
    <source>
        <dbReference type="ARBA" id="ARBA00022777"/>
    </source>
</evidence>
<evidence type="ECO:0000256" key="8">
    <source>
        <dbReference type="ARBA" id="ARBA00022840"/>
    </source>
</evidence>
<dbReference type="EMBL" id="VCAZ01000004">
    <property type="protein sequence ID" value="TSK17925.1"/>
    <property type="molecule type" value="Genomic_DNA"/>
</dbReference>
<dbReference type="GO" id="GO:0005737">
    <property type="term" value="C:cytoplasm"/>
    <property type="evidence" value="ECO:0007669"/>
    <property type="project" value="TreeGrafter"/>
</dbReference>
<dbReference type="PANTHER" id="PTHR22984:SF11">
    <property type="entry name" value="AURORA KINASE-RELATED"/>
    <property type="match status" value="1"/>
</dbReference>
<dbReference type="InterPro" id="IPR011009">
    <property type="entry name" value="Kinase-like_dom_sf"/>
</dbReference>
<evidence type="ECO:0000259" key="13">
    <source>
        <dbReference type="PROSITE" id="PS50011"/>
    </source>
</evidence>
<comment type="catalytic activity">
    <reaction evidence="9">
        <text>L-threonyl-[protein] + ATP = O-phospho-L-threonyl-[protein] + ADP + H(+)</text>
        <dbReference type="Rhea" id="RHEA:46608"/>
        <dbReference type="Rhea" id="RHEA-COMP:11060"/>
        <dbReference type="Rhea" id="RHEA-COMP:11605"/>
        <dbReference type="ChEBI" id="CHEBI:15378"/>
        <dbReference type="ChEBI" id="CHEBI:30013"/>
        <dbReference type="ChEBI" id="CHEBI:30616"/>
        <dbReference type="ChEBI" id="CHEBI:61977"/>
        <dbReference type="ChEBI" id="CHEBI:456216"/>
        <dbReference type="EC" id="2.7.11.1"/>
    </reaction>
</comment>
<dbReference type="EC" id="2.7.11.1" evidence="2"/>
<dbReference type="Gene3D" id="3.30.200.20">
    <property type="entry name" value="Phosphorylase Kinase, domain 1"/>
    <property type="match status" value="2"/>
</dbReference>
<keyword evidence="3" id="KW-0723">Serine/threonine-protein kinase</keyword>
<feature type="binding site" evidence="12">
    <location>
        <position position="97"/>
    </location>
    <ligand>
        <name>ATP</name>
        <dbReference type="ChEBI" id="CHEBI:30616"/>
    </ligand>
</feature>
<keyword evidence="6" id="KW-0547">Nucleotide-binding</keyword>
<dbReference type="AlphaFoldDB" id="A0A556TKQ8"/>
<keyword evidence="15" id="KW-1185">Reference proteome</keyword>
<accession>A0A556TKQ8</accession>
<evidence type="ECO:0000256" key="4">
    <source>
        <dbReference type="ARBA" id="ARBA00022553"/>
    </source>
</evidence>
<evidence type="ECO:0000256" key="5">
    <source>
        <dbReference type="ARBA" id="ARBA00022679"/>
    </source>
</evidence>
<evidence type="ECO:0000256" key="6">
    <source>
        <dbReference type="ARBA" id="ARBA00022741"/>
    </source>
</evidence>
<dbReference type="GO" id="GO:0043066">
    <property type="term" value="P:negative regulation of apoptotic process"/>
    <property type="evidence" value="ECO:0007669"/>
    <property type="project" value="InterPro"/>
</dbReference>
<evidence type="ECO:0000256" key="11">
    <source>
        <dbReference type="PIRSR" id="PIRSR037993-1"/>
    </source>
</evidence>
<feature type="binding site" evidence="12">
    <location>
        <begin position="27"/>
        <end position="35"/>
    </location>
    <ligand>
        <name>ATP</name>
        <dbReference type="ChEBI" id="CHEBI:30616"/>
    </ligand>
</feature>
<evidence type="ECO:0000256" key="10">
    <source>
        <dbReference type="ARBA" id="ARBA00048679"/>
    </source>
</evidence>
<dbReference type="Proteomes" id="UP000319801">
    <property type="component" value="Unassembled WGS sequence"/>
</dbReference>
<keyword evidence="5" id="KW-0808">Transferase</keyword>
<evidence type="ECO:0000256" key="2">
    <source>
        <dbReference type="ARBA" id="ARBA00012513"/>
    </source>
</evidence>
<evidence type="ECO:0000256" key="3">
    <source>
        <dbReference type="ARBA" id="ARBA00022527"/>
    </source>
</evidence>
<evidence type="ECO:0000256" key="12">
    <source>
        <dbReference type="PIRSR" id="PIRSR037993-2"/>
    </source>
</evidence>
<dbReference type="InterPro" id="IPR008271">
    <property type="entry name" value="Ser/Thr_kinase_AS"/>
</dbReference>
<comment type="caution">
    <text evidence="14">The sequence shown here is derived from an EMBL/GenBank/DDBJ whole genome shotgun (WGS) entry which is preliminary data.</text>
</comment>
<sequence length="265" mass="30381">MKKLTVRRISLYRTAKLCARYILNDPLGEGGSGVVYAGIRKTDGKKLGDTNKLPVEVALMELVSKPPRCPHIIELLEWFDSLNFYILVLEWPEPCIDLFKYCENNVLPDNVVKYIIHQVAVAASHCLERGVFHRDIKEENILINPNTFDVKLIDFGFGDLLKDFYIDYSGTAVFAPPEVQNGEWYQAESATVWGLGILLYSLLCGYVPYKNMLEIRKGNLYLPEFLSEGPCRLITWCLEPKPNDRPTLQQFLAHDWLESGQQNRH</sequence>
<keyword evidence="8 12" id="KW-0067">ATP-binding</keyword>
<evidence type="ECO:0000256" key="9">
    <source>
        <dbReference type="ARBA" id="ARBA00047899"/>
    </source>
</evidence>
<dbReference type="OrthoDB" id="8596411at2759"/>
<organism evidence="14 15">
    <name type="scientific">Bagarius yarrelli</name>
    <name type="common">Goonch</name>
    <name type="synonym">Bagrus yarrelli</name>
    <dbReference type="NCBI Taxonomy" id="175774"/>
    <lineage>
        <taxon>Eukaryota</taxon>
        <taxon>Metazoa</taxon>
        <taxon>Chordata</taxon>
        <taxon>Craniata</taxon>
        <taxon>Vertebrata</taxon>
        <taxon>Euteleostomi</taxon>
        <taxon>Actinopterygii</taxon>
        <taxon>Neopterygii</taxon>
        <taxon>Teleostei</taxon>
        <taxon>Ostariophysi</taxon>
        <taxon>Siluriformes</taxon>
        <taxon>Sisoridae</taxon>
        <taxon>Sisorinae</taxon>
        <taxon>Bagarius</taxon>
    </lineage>
</organism>
<keyword evidence="7 14" id="KW-0418">Kinase</keyword>
<dbReference type="GO" id="GO:0007346">
    <property type="term" value="P:regulation of mitotic cell cycle"/>
    <property type="evidence" value="ECO:0007669"/>
    <property type="project" value="TreeGrafter"/>
</dbReference>
<keyword evidence="4" id="KW-0597">Phosphoprotein</keyword>